<gene>
    <name evidence="2" type="ORF">GCM10009579_57030</name>
</gene>
<evidence type="ECO:0008006" key="4">
    <source>
        <dbReference type="Google" id="ProtNLM"/>
    </source>
</evidence>
<evidence type="ECO:0000313" key="2">
    <source>
        <dbReference type="EMBL" id="GAA1286832.1"/>
    </source>
</evidence>
<dbReference type="Pfam" id="PF03995">
    <property type="entry name" value="Inhibitor_I36"/>
    <property type="match status" value="1"/>
</dbReference>
<feature type="signal peptide" evidence="1">
    <location>
        <begin position="1"/>
        <end position="33"/>
    </location>
</feature>
<protein>
    <recommendedName>
        <fullName evidence="4">Peptidase inhibitor family I36</fullName>
    </recommendedName>
</protein>
<comment type="caution">
    <text evidence="2">The sequence shown here is derived from an EMBL/GenBank/DDBJ whole genome shotgun (WGS) entry which is preliminary data.</text>
</comment>
<evidence type="ECO:0000256" key="1">
    <source>
        <dbReference type="SAM" id="SignalP"/>
    </source>
</evidence>
<keyword evidence="3" id="KW-1185">Reference proteome</keyword>
<organism evidence="2 3">
    <name type="scientific">Streptomyces javensis</name>
    <dbReference type="NCBI Taxonomy" id="114698"/>
    <lineage>
        <taxon>Bacteria</taxon>
        <taxon>Bacillati</taxon>
        <taxon>Actinomycetota</taxon>
        <taxon>Actinomycetes</taxon>
        <taxon>Kitasatosporales</taxon>
        <taxon>Streptomycetaceae</taxon>
        <taxon>Streptomyces</taxon>
        <taxon>Streptomyces violaceusniger group</taxon>
    </lineage>
</organism>
<dbReference type="EMBL" id="BAAAIH010000037">
    <property type="protein sequence ID" value="GAA1286832.1"/>
    <property type="molecule type" value="Genomic_DNA"/>
</dbReference>
<proteinExistence type="predicted"/>
<feature type="chain" id="PRO_5047395374" description="Peptidase inhibitor family I36" evidence="1">
    <location>
        <begin position="34"/>
        <end position="132"/>
    </location>
</feature>
<sequence>MRPVRHATFAVAAAFTLAVSAAFTLVVPGAANAAPSAWGDDCPSSYFCVWDGYSGAGHICKWQDDSFNWYEECSWADSAHPKSVYNHGTSGLGVRLYRYPGMESEIGDCVTKGKKVNLAGNYFIGSHEWNCY</sequence>
<evidence type="ECO:0000313" key="3">
    <source>
        <dbReference type="Proteomes" id="UP001500282"/>
    </source>
</evidence>
<keyword evidence="1" id="KW-0732">Signal</keyword>
<accession>A0ABN1X600</accession>
<reference evidence="2 3" key="1">
    <citation type="journal article" date="2019" name="Int. J. Syst. Evol. Microbiol.">
        <title>The Global Catalogue of Microorganisms (GCM) 10K type strain sequencing project: providing services to taxonomists for standard genome sequencing and annotation.</title>
        <authorList>
            <consortium name="The Broad Institute Genomics Platform"/>
            <consortium name="The Broad Institute Genome Sequencing Center for Infectious Disease"/>
            <person name="Wu L."/>
            <person name="Ma J."/>
        </authorList>
    </citation>
    <scope>NUCLEOTIDE SEQUENCE [LARGE SCALE GENOMIC DNA]</scope>
    <source>
        <strain evidence="2 3">JCM 11448</strain>
    </source>
</reference>
<dbReference type="Proteomes" id="UP001500282">
    <property type="component" value="Unassembled WGS sequence"/>
</dbReference>
<name>A0ABN1X600_9ACTN</name>